<feature type="transmembrane region" description="Helical" evidence="1">
    <location>
        <begin position="6"/>
        <end position="23"/>
    </location>
</feature>
<keyword evidence="1" id="KW-1133">Transmembrane helix</keyword>
<evidence type="ECO:0000256" key="1">
    <source>
        <dbReference type="SAM" id="Phobius"/>
    </source>
</evidence>
<evidence type="ECO:0000313" key="3">
    <source>
        <dbReference type="Proteomes" id="UP000295757"/>
    </source>
</evidence>
<keyword evidence="1" id="KW-0812">Transmembrane</keyword>
<comment type="caution">
    <text evidence="2">The sequence shown here is derived from an EMBL/GenBank/DDBJ whole genome shotgun (WGS) entry which is preliminary data.</text>
</comment>
<sequence length="159" mass="18317">MTEILKIVFITFWVAIILLFIILEVSTNGIWFGLTSVAAIPSVLVAIFTKSKWWIILIEFAIFTILWIILYFSFFKLLKNKLKSQTENERLDGLTKSVPNELLEDCDEYGHSDNNYGKIKIDGKYYRTLSVKGQGRIAKGTMVVVETIKGNILYIRKEQ</sequence>
<proteinExistence type="predicted"/>
<name>A0A4R7UD27_9BACT</name>
<organism evidence="2 3">
    <name type="scientific">Mycoplasmopsis mustelae</name>
    <dbReference type="NCBI Taxonomy" id="171289"/>
    <lineage>
        <taxon>Bacteria</taxon>
        <taxon>Bacillati</taxon>
        <taxon>Mycoplasmatota</taxon>
        <taxon>Mycoplasmoidales</taxon>
        <taxon>Metamycoplasmataceae</taxon>
        <taxon>Mycoplasmopsis</taxon>
    </lineage>
</organism>
<reference evidence="2 3" key="1">
    <citation type="submission" date="2019-03" db="EMBL/GenBank/DDBJ databases">
        <title>Genomic Encyclopedia of Archaeal and Bacterial Type Strains, Phase II (KMG-II): from individual species to whole genera.</title>
        <authorList>
            <person name="Goeker M."/>
        </authorList>
    </citation>
    <scope>NUCLEOTIDE SEQUENCE [LARGE SCALE GENOMIC DNA]</scope>
    <source>
        <strain evidence="2 3">ATCC 35214</strain>
    </source>
</reference>
<feature type="transmembrane region" description="Helical" evidence="1">
    <location>
        <begin position="30"/>
        <end position="48"/>
    </location>
</feature>
<protein>
    <submittedName>
        <fullName evidence="2">Membrane protein implicated in regulation of membrane protease activity</fullName>
    </submittedName>
</protein>
<dbReference type="InterPro" id="IPR012340">
    <property type="entry name" value="NA-bd_OB-fold"/>
</dbReference>
<keyword evidence="1" id="KW-0472">Membrane</keyword>
<keyword evidence="2" id="KW-0645">Protease</keyword>
<dbReference type="GO" id="GO:0006508">
    <property type="term" value="P:proteolysis"/>
    <property type="evidence" value="ECO:0007669"/>
    <property type="project" value="UniProtKB-KW"/>
</dbReference>
<accession>A0A4R7UD27</accession>
<dbReference type="OrthoDB" id="400068at2"/>
<dbReference type="RefSeq" id="WP_134110597.1">
    <property type="nucleotide sequence ID" value="NZ_SOCN01000001.1"/>
</dbReference>
<keyword evidence="2" id="KW-0378">Hydrolase</keyword>
<dbReference type="EMBL" id="SOCN01000001">
    <property type="protein sequence ID" value="TDV24368.1"/>
    <property type="molecule type" value="Genomic_DNA"/>
</dbReference>
<feature type="transmembrane region" description="Helical" evidence="1">
    <location>
        <begin position="54"/>
        <end position="75"/>
    </location>
</feature>
<dbReference type="Gene3D" id="2.40.50.140">
    <property type="entry name" value="Nucleic acid-binding proteins"/>
    <property type="match status" value="1"/>
</dbReference>
<dbReference type="Proteomes" id="UP000295757">
    <property type="component" value="Unassembled WGS sequence"/>
</dbReference>
<evidence type="ECO:0000313" key="2">
    <source>
        <dbReference type="EMBL" id="TDV24368.1"/>
    </source>
</evidence>
<dbReference type="AlphaFoldDB" id="A0A4R7UD27"/>
<keyword evidence="3" id="KW-1185">Reference proteome</keyword>
<dbReference type="GO" id="GO:0008233">
    <property type="term" value="F:peptidase activity"/>
    <property type="evidence" value="ECO:0007669"/>
    <property type="project" value="UniProtKB-KW"/>
</dbReference>
<gene>
    <name evidence="2" type="ORF">BCF59_0333</name>
</gene>